<feature type="compositionally biased region" description="Polar residues" evidence="1">
    <location>
        <begin position="44"/>
        <end position="53"/>
    </location>
</feature>
<feature type="region of interest" description="Disordered" evidence="1">
    <location>
        <begin position="38"/>
        <end position="76"/>
    </location>
</feature>
<evidence type="ECO:0000313" key="2">
    <source>
        <dbReference type="EMBL" id="BED92525.1"/>
    </source>
</evidence>
<name>A0AA48IBN0_9FIRM</name>
<protein>
    <submittedName>
        <fullName evidence="2">Uncharacterized protein</fullName>
    </submittedName>
</protein>
<gene>
    <name evidence="2" type="ORF">RsTaC01_0272</name>
</gene>
<dbReference type="Proteomes" id="UP001335720">
    <property type="component" value="Chromosome"/>
</dbReference>
<reference evidence="2" key="1">
    <citation type="journal article" date="2023" name="ISME J.">
        <title>Emergence of putative energy parasites within Clostridia revealed by genome analysis of a novel endosymbiotic clade.</title>
        <authorList>
            <person name="Takahashi K."/>
            <person name="Kuwahara H."/>
            <person name="Horikawa Y."/>
            <person name="Izawa K."/>
            <person name="Kato D."/>
            <person name="Inagaki T."/>
            <person name="Yuki M."/>
            <person name="Ohkuma M."/>
            <person name="Hongoh Y."/>
        </authorList>
    </citation>
    <scope>NUCLEOTIDE SEQUENCE</scope>
    <source>
        <strain evidence="2">RsTa-C01</strain>
    </source>
</reference>
<dbReference type="KEGG" id="ptrh:RsTaC01_0272"/>
<dbReference type="EMBL" id="AP027925">
    <property type="protein sequence ID" value="BED92525.1"/>
    <property type="molecule type" value="Genomic_DNA"/>
</dbReference>
<accession>A0AA48IBN0</accession>
<organism evidence="2">
    <name type="scientific">Candidatus Paraimprobicoccus trichonymphae</name>
    <dbReference type="NCBI Taxonomy" id="3033793"/>
    <lineage>
        <taxon>Bacteria</taxon>
        <taxon>Bacillati</taxon>
        <taxon>Bacillota</taxon>
        <taxon>Clostridia</taxon>
        <taxon>Candidatus Paraimprobicoccus</taxon>
    </lineage>
</organism>
<evidence type="ECO:0000256" key="1">
    <source>
        <dbReference type="SAM" id="MobiDB-lite"/>
    </source>
</evidence>
<proteinExistence type="predicted"/>
<sequence length="298" mass="34420">MIRKGILEVFNGIGLGVVFILLASLAGSKAPTRANVDSDVADSVESNEQTGNFVKSEKVEPNEQVNPVDSDSLRYESSDSTFNQSECSDFFLEVEPECQVDAENEQTVQVDSDSFRYESLSSESDELKLKDIRESKKDLERKYVISKKIYNLGVKLRYDQERVCNDEYTMHESYIYLVCHRINIHKNNLKNTCKKTISEKDLENIFGIFEKMIKIKNDKQFEISNLAWNFLEMVITDEITISGDLIHLMNVLDNKFFNAKDSFKIKVLHRAKECKFISHENYNDLKKKFDVNLTTVLE</sequence>
<dbReference type="AlphaFoldDB" id="A0AA48IBN0"/>